<evidence type="ECO:0000313" key="1">
    <source>
        <dbReference type="EMBL" id="MBB6478507.1"/>
    </source>
</evidence>
<dbReference type="NCBIfam" id="TIGR01509">
    <property type="entry name" value="HAD-SF-IA-v3"/>
    <property type="match status" value="1"/>
</dbReference>
<dbReference type="NCBIfam" id="TIGR01549">
    <property type="entry name" value="HAD-SF-IA-v1"/>
    <property type="match status" value="1"/>
</dbReference>
<dbReference type="InterPro" id="IPR023214">
    <property type="entry name" value="HAD_sf"/>
</dbReference>
<dbReference type="GO" id="GO:0016787">
    <property type="term" value="F:hydrolase activity"/>
    <property type="evidence" value="ECO:0007669"/>
    <property type="project" value="UniProtKB-KW"/>
</dbReference>
<dbReference type="InterPro" id="IPR036412">
    <property type="entry name" value="HAD-like_sf"/>
</dbReference>
<dbReference type="PRINTS" id="PR00413">
    <property type="entry name" value="HADHALOGNASE"/>
</dbReference>
<comment type="caution">
    <text evidence="1">The sequence shown here is derived from an EMBL/GenBank/DDBJ whole genome shotgun (WGS) entry which is preliminary data.</text>
</comment>
<dbReference type="SFLD" id="SFLDG01129">
    <property type="entry name" value="C1.5:_HAD__Beta-PGM__Phosphata"/>
    <property type="match status" value="1"/>
</dbReference>
<dbReference type="PANTHER" id="PTHR43885">
    <property type="entry name" value="HALOACID DEHALOGENASE-LIKE HYDROLASE"/>
    <property type="match status" value="1"/>
</dbReference>
<dbReference type="Pfam" id="PF13419">
    <property type="entry name" value="HAD_2"/>
    <property type="match status" value="1"/>
</dbReference>
<dbReference type="EMBL" id="JACHGJ010000001">
    <property type="protein sequence ID" value="MBB6478507.1"/>
    <property type="molecule type" value="Genomic_DNA"/>
</dbReference>
<dbReference type="SFLD" id="SFLDS00003">
    <property type="entry name" value="Haloacid_Dehalogenase"/>
    <property type="match status" value="1"/>
</dbReference>
<evidence type="ECO:0000313" key="2">
    <source>
        <dbReference type="Proteomes" id="UP000587760"/>
    </source>
</evidence>
<dbReference type="SUPFAM" id="SSF56784">
    <property type="entry name" value="HAD-like"/>
    <property type="match status" value="1"/>
</dbReference>
<dbReference type="InterPro" id="IPR006439">
    <property type="entry name" value="HAD-SF_hydro_IA"/>
</dbReference>
<keyword evidence="1" id="KW-0378">Hydrolase</keyword>
<accession>A0A841R5T2</accession>
<reference evidence="1 2" key="1">
    <citation type="submission" date="2020-08" db="EMBL/GenBank/DDBJ databases">
        <title>Genomic Encyclopedia of Type Strains, Phase IV (KMG-IV): sequencing the most valuable type-strain genomes for metagenomic binning, comparative biology and taxonomic classification.</title>
        <authorList>
            <person name="Goeker M."/>
        </authorList>
    </citation>
    <scope>NUCLEOTIDE SEQUENCE [LARGE SCALE GENOMIC DNA]</scope>
    <source>
        <strain evidence="1 2">DSM 2461</strain>
    </source>
</reference>
<proteinExistence type="predicted"/>
<organism evidence="1 2">
    <name type="scientific">Spirochaeta isovalerica</name>
    <dbReference type="NCBI Taxonomy" id="150"/>
    <lineage>
        <taxon>Bacteria</taxon>
        <taxon>Pseudomonadati</taxon>
        <taxon>Spirochaetota</taxon>
        <taxon>Spirochaetia</taxon>
        <taxon>Spirochaetales</taxon>
        <taxon>Spirochaetaceae</taxon>
        <taxon>Spirochaeta</taxon>
    </lineage>
</organism>
<keyword evidence="2" id="KW-1185">Reference proteome</keyword>
<dbReference type="AlphaFoldDB" id="A0A841R5T2"/>
<dbReference type="RefSeq" id="WP_184742417.1">
    <property type="nucleotide sequence ID" value="NZ_JACHGJ010000001.1"/>
</dbReference>
<gene>
    <name evidence="1" type="ORF">HNR50_000140</name>
</gene>
<dbReference type="Gene3D" id="3.40.50.1000">
    <property type="entry name" value="HAD superfamily/HAD-like"/>
    <property type="match status" value="1"/>
</dbReference>
<dbReference type="Gene3D" id="1.10.260.80">
    <property type="match status" value="1"/>
</dbReference>
<name>A0A841R5T2_9SPIO</name>
<protein>
    <submittedName>
        <fullName evidence="1">HAD superfamily hydrolase (TIGR01509 family)</fullName>
    </submittedName>
</protein>
<sequence>MGLKAVIFDFDGTLTKAGAINFSKIRKLTGCPADRYLLDYLEMLPEEKKRKAEEILDCHEYSAACQSREEDYAHELISFLNRLKIPVFILSWNSRKAIIRALENFRLTKAEHFLEIISRDDPFPVKPDPQAILHIAEKLNIDCSEILIVGDYIHDIEAGRNAGCKTAYKKTGRENDHRIQSDFLINKLDELLPVIFDLTKNR</sequence>
<dbReference type="PANTHER" id="PTHR43885:SF1">
    <property type="entry name" value="SUPERFAMILY HYDROLASE, PUTATIVE (AFU_ORTHOLOGUE AFUA_4G13290)-RELATED"/>
    <property type="match status" value="1"/>
</dbReference>
<dbReference type="Proteomes" id="UP000587760">
    <property type="component" value="Unassembled WGS sequence"/>
</dbReference>
<dbReference type="InterPro" id="IPR041492">
    <property type="entry name" value="HAD_2"/>
</dbReference>